<evidence type="ECO:0000256" key="8">
    <source>
        <dbReference type="PROSITE-ProRule" id="PRU00175"/>
    </source>
</evidence>
<evidence type="ECO:0000256" key="9">
    <source>
        <dbReference type="SAM" id="MobiDB-lite"/>
    </source>
</evidence>
<dbReference type="PANTHER" id="PTHR22770:SF13">
    <property type="entry name" value="RING-TYPE DOMAIN-CONTAINING PROTEIN"/>
    <property type="match status" value="1"/>
</dbReference>
<reference evidence="12 13" key="1">
    <citation type="submission" date="2020-07" db="EMBL/GenBank/DDBJ databases">
        <title>Comparative genomics of pyrophilous fungi reveals a link between fire events and developmental genes.</title>
        <authorList>
            <consortium name="DOE Joint Genome Institute"/>
            <person name="Steindorff A.S."/>
            <person name="Carver A."/>
            <person name="Calhoun S."/>
            <person name="Stillman K."/>
            <person name="Liu H."/>
            <person name="Lipzen A."/>
            <person name="Pangilinan J."/>
            <person name="Labutti K."/>
            <person name="Bruns T.D."/>
            <person name="Grigoriev I.V."/>
        </authorList>
    </citation>
    <scope>NUCLEOTIDE SEQUENCE [LARGE SCALE GENOMIC DNA]</scope>
    <source>
        <strain evidence="12 13">CBS 144469</strain>
    </source>
</reference>
<keyword evidence="7" id="KW-0862">Zinc</keyword>
<dbReference type="OrthoDB" id="1431934at2759"/>
<dbReference type="Pfam" id="PF13639">
    <property type="entry name" value="zf-RING_2"/>
    <property type="match status" value="1"/>
</dbReference>
<feature type="domain" description="RING-type" evidence="10">
    <location>
        <begin position="94"/>
        <end position="141"/>
    </location>
</feature>
<name>A0A8H6IBV0_9AGAR</name>
<dbReference type="InterPro" id="IPR013083">
    <property type="entry name" value="Znf_RING/FYVE/PHD"/>
</dbReference>
<evidence type="ECO:0000313" key="13">
    <source>
        <dbReference type="Proteomes" id="UP000521943"/>
    </source>
</evidence>
<dbReference type="GO" id="GO:0043161">
    <property type="term" value="P:proteasome-mediated ubiquitin-dependent protein catabolic process"/>
    <property type="evidence" value="ECO:0007669"/>
    <property type="project" value="TreeGrafter"/>
</dbReference>
<dbReference type="PANTHER" id="PTHR22770">
    <property type="entry name" value="UBIQUITIN CONJUGATING ENZYME 7 INTERACTING PROTEIN-RELATED"/>
    <property type="match status" value="1"/>
</dbReference>
<feature type="region of interest" description="Disordered" evidence="9">
    <location>
        <begin position="1"/>
        <end position="34"/>
    </location>
</feature>
<dbReference type="Pfam" id="PF22191">
    <property type="entry name" value="IBR_1"/>
    <property type="match status" value="1"/>
</dbReference>
<proteinExistence type="predicted"/>
<dbReference type="GO" id="GO:0000151">
    <property type="term" value="C:ubiquitin ligase complex"/>
    <property type="evidence" value="ECO:0007669"/>
    <property type="project" value="TreeGrafter"/>
</dbReference>
<feature type="compositionally biased region" description="Low complexity" evidence="9">
    <location>
        <begin position="7"/>
        <end position="31"/>
    </location>
</feature>
<dbReference type="AlphaFoldDB" id="A0A8H6IBV0"/>
<dbReference type="Gene3D" id="3.30.40.10">
    <property type="entry name" value="Zinc/RING finger domain, C3HC4 (zinc finger)"/>
    <property type="match status" value="1"/>
</dbReference>
<evidence type="ECO:0000256" key="5">
    <source>
        <dbReference type="ARBA" id="ARBA00022771"/>
    </source>
</evidence>
<dbReference type="InterPro" id="IPR051628">
    <property type="entry name" value="LUBAC_E3_Ligases"/>
</dbReference>
<dbReference type="PROSITE" id="PS50089">
    <property type="entry name" value="ZF_RING_2"/>
    <property type="match status" value="1"/>
</dbReference>
<keyword evidence="13" id="KW-1185">Reference proteome</keyword>
<dbReference type="EMBL" id="JACGCI010000009">
    <property type="protein sequence ID" value="KAF6761527.1"/>
    <property type="molecule type" value="Genomic_DNA"/>
</dbReference>
<accession>A0A8H6IBV0</accession>
<dbReference type="PROSITE" id="PS51873">
    <property type="entry name" value="TRIAD"/>
    <property type="match status" value="1"/>
</dbReference>
<keyword evidence="6" id="KW-0833">Ubl conjugation pathway</keyword>
<keyword evidence="4" id="KW-0677">Repeat</keyword>
<dbReference type="GO" id="GO:0004842">
    <property type="term" value="F:ubiquitin-protein transferase activity"/>
    <property type="evidence" value="ECO:0007669"/>
    <property type="project" value="TreeGrafter"/>
</dbReference>
<comment type="pathway">
    <text evidence="1">Protein modification; protein ubiquitination.</text>
</comment>
<sequence>MSTVAHSPCSHSHPPSSCRSPGRPSSASAPPTRGDAFNVLELTHFFSNFKLPDERLSSEGDSETEEDDEEEPEVESDEADEADDGTRDEVEQDCCICFETYSAGDMARLPDCNHTFCRECLAGHVRAKISEQTFPIYCPLCVCNLHQEVKTEIDQRTLDKLADVFDSEEYEKFEVLQLSLFAMSLQCPDCKHEMMIAREDLHLILVSCPVTACGAQWCRACHAKISVCEPTWHRCKRDSKFRRLMRRKGWRFCPGCRTPFLRDQGCAHMTCTAPGCHTHFCYRCGGTIWKLGDRGTAYRAARNHARWCRLVFPLGTKCRIM</sequence>
<evidence type="ECO:0000313" key="12">
    <source>
        <dbReference type="EMBL" id="KAF6761527.1"/>
    </source>
</evidence>
<keyword evidence="3" id="KW-0479">Metal-binding</keyword>
<gene>
    <name evidence="12" type="ORF">DFP72DRAFT_878918</name>
</gene>
<dbReference type="GO" id="GO:0008270">
    <property type="term" value="F:zinc ion binding"/>
    <property type="evidence" value="ECO:0007669"/>
    <property type="project" value="UniProtKB-KW"/>
</dbReference>
<evidence type="ECO:0000259" key="11">
    <source>
        <dbReference type="PROSITE" id="PS51873"/>
    </source>
</evidence>
<feature type="region of interest" description="Disordered" evidence="9">
    <location>
        <begin position="51"/>
        <end position="87"/>
    </location>
</feature>
<evidence type="ECO:0000256" key="3">
    <source>
        <dbReference type="ARBA" id="ARBA00022723"/>
    </source>
</evidence>
<evidence type="ECO:0000256" key="1">
    <source>
        <dbReference type="ARBA" id="ARBA00004906"/>
    </source>
</evidence>
<evidence type="ECO:0000256" key="6">
    <source>
        <dbReference type="ARBA" id="ARBA00022786"/>
    </source>
</evidence>
<dbReference type="GO" id="GO:0043130">
    <property type="term" value="F:ubiquitin binding"/>
    <property type="evidence" value="ECO:0007669"/>
    <property type="project" value="TreeGrafter"/>
</dbReference>
<evidence type="ECO:0000259" key="10">
    <source>
        <dbReference type="PROSITE" id="PS50089"/>
    </source>
</evidence>
<evidence type="ECO:0000256" key="2">
    <source>
        <dbReference type="ARBA" id="ARBA00022679"/>
    </source>
</evidence>
<dbReference type="SUPFAM" id="SSF57850">
    <property type="entry name" value="RING/U-box"/>
    <property type="match status" value="2"/>
</dbReference>
<dbReference type="GO" id="GO:0097039">
    <property type="term" value="P:protein linear polyubiquitination"/>
    <property type="evidence" value="ECO:0007669"/>
    <property type="project" value="TreeGrafter"/>
</dbReference>
<evidence type="ECO:0000256" key="4">
    <source>
        <dbReference type="ARBA" id="ARBA00022737"/>
    </source>
</evidence>
<keyword evidence="2" id="KW-0808">Transferase</keyword>
<comment type="caution">
    <text evidence="12">The sequence shown here is derived from an EMBL/GenBank/DDBJ whole genome shotgun (WGS) entry which is preliminary data.</text>
</comment>
<feature type="compositionally biased region" description="Acidic residues" evidence="9">
    <location>
        <begin position="60"/>
        <end position="83"/>
    </location>
</feature>
<dbReference type="Gene3D" id="1.20.120.1750">
    <property type="match status" value="1"/>
</dbReference>
<dbReference type="SMART" id="SM00184">
    <property type="entry name" value="RING"/>
    <property type="match status" value="1"/>
</dbReference>
<dbReference type="InterPro" id="IPR044066">
    <property type="entry name" value="TRIAD_supradom"/>
</dbReference>
<protein>
    <submittedName>
        <fullName evidence="12">Uncharacterized protein</fullName>
    </submittedName>
</protein>
<dbReference type="InterPro" id="IPR001841">
    <property type="entry name" value="Znf_RING"/>
</dbReference>
<dbReference type="Proteomes" id="UP000521943">
    <property type="component" value="Unassembled WGS sequence"/>
</dbReference>
<keyword evidence="5 8" id="KW-0863">Zinc-finger</keyword>
<dbReference type="InterPro" id="IPR017907">
    <property type="entry name" value="Znf_RING_CS"/>
</dbReference>
<organism evidence="12 13">
    <name type="scientific">Ephemerocybe angulata</name>
    <dbReference type="NCBI Taxonomy" id="980116"/>
    <lineage>
        <taxon>Eukaryota</taxon>
        <taxon>Fungi</taxon>
        <taxon>Dikarya</taxon>
        <taxon>Basidiomycota</taxon>
        <taxon>Agaricomycotina</taxon>
        <taxon>Agaricomycetes</taxon>
        <taxon>Agaricomycetidae</taxon>
        <taxon>Agaricales</taxon>
        <taxon>Agaricineae</taxon>
        <taxon>Psathyrellaceae</taxon>
        <taxon>Ephemerocybe</taxon>
    </lineage>
</organism>
<dbReference type="PROSITE" id="PS00518">
    <property type="entry name" value="ZF_RING_1"/>
    <property type="match status" value="1"/>
</dbReference>
<evidence type="ECO:0000256" key="7">
    <source>
        <dbReference type="ARBA" id="ARBA00022833"/>
    </source>
</evidence>
<feature type="domain" description="RING-type" evidence="11">
    <location>
        <begin position="90"/>
        <end position="308"/>
    </location>
</feature>